<dbReference type="Proteomes" id="UP001373159">
    <property type="component" value="Unassembled WGS sequence"/>
</dbReference>
<feature type="transmembrane region" description="Helical" evidence="8">
    <location>
        <begin position="95"/>
        <end position="120"/>
    </location>
</feature>
<dbReference type="NCBIfam" id="TIGR03025">
    <property type="entry name" value="EPS_sugtrans"/>
    <property type="match status" value="1"/>
</dbReference>
<feature type="domain" description="Bacterial sugar transferase" evidence="9">
    <location>
        <begin position="405"/>
        <end position="594"/>
    </location>
</feature>
<reference evidence="10 11" key="1">
    <citation type="submission" date="2024-02" db="EMBL/GenBank/DDBJ databases">
        <title>Bifidobacterium honeyensis sp. nov., isolated from the comb honey.</title>
        <authorList>
            <person name="Liu W."/>
            <person name="Li Y."/>
        </authorList>
    </citation>
    <scope>NUCLEOTIDE SEQUENCE [LARGE SCALE GENOMIC DNA]</scope>
    <source>
        <strain evidence="10 11">IMAU50988</strain>
    </source>
</reference>
<dbReference type="EMBL" id="JBANBB010000001">
    <property type="protein sequence ID" value="MEK0305906.1"/>
    <property type="molecule type" value="Genomic_DNA"/>
</dbReference>
<organism evidence="10 11">
    <name type="scientific">Bifidobacterium favimelis</name>
    <dbReference type="NCBI Taxonomy" id="3122979"/>
    <lineage>
        <taxon>Bacteria</taxon>
        <taxon>Bacillati</taxon>
        <taxon>Actinomycetota</taxon>
        <taxon>Actinomycetes</taxon>
        <taxon>Bifidobacteriales</taxon>
        <taxon>Bifidobacteriaceae</taxon>
        <taxon>Bifidobacterium</taxon>
    </lineage>
</organism>
<comment type="similarity">
    <text evidence="2">Belongs to the bacterial sugar transferase family.</text>
</comment>
<evidence type="ECO:0000256" key="5">
    <source>
        <dbReference type="ARBA" id="ARBA00022989"/>
    </source>
</evidence>
<feature type="compositionally biased region" description="Basic and acidic residues" evidence="7">
    <location>
        <begin position="30"/>
        <end position="42"/>
    </location>
</feature>
<keyword evidence="3 10" id="KW-0808">Transferase</keyword>
<feature type="transmembrane region" description="Helical" evidence="8">
    <location>
        <begin position="410"/>
        <end position="432"/>
    </location>
</feature>
<proteinExistence type="inferred from homology"/>
<dbReference type="PANTHER" id="PTHR30576">
    <property type="entry name" value="COLANIC BIOSYNTHESIS UDP-GLUCOSE LIPID CARRIER TRANSFERASE"/>
    <property type="match status" value="1"/>
</dbReference>
<evidence type="ECO:0000313" key="10">
    <source>
        <dbReference type="EMBL" id="MEK0305906.1"/>
    </source>
</evidence>
<keyword evidence="6 8" id="KW-0472">Membrane</keyword>
<dbReference type="InterPro" id="IPR017475">
    <property type="entry name" value="EPS_sugar_tfrase"/>
</dbReference>
<feature type="transmembrane region" description="Helical" evidence="8">
    <location>
        <begin position="193"/>
        <end position="214"/>
    </location>
</feature>
<dbReference type="Pfam" id="PF02397">
    <property type="entry name" value="Bac_transf"/>
    <property type="match status" value="1"/>
</dbReference>
<keyword evidence="11" id="KW-1185">Reference proteome</keyword>
<feature type="region of interest" description="Disordered" evidence="7">
    <location>
        <begin position="27"/>
        <end position="48"/>
    </location>
</feature>
<keyword evidence="5 8" id="KW-1133">Transmembrane helix</keyword>
<protein>
    <submittedName>
        <fullName evidence="10">Sugar transferase</fullName>
        <ecNumber evidence="10">2.7.8.-</ecNumber>
    </submittedName>
</protein>
<evidence type="ECO:0000256" key="2">
    <source>
        <dbReference type="ARBA" id="ARBA00006464"/>
    </source>
</evidence>
<gene>
    <name evidence="10" type="ORF">V8P97_00210</name>
</gene>
<evidence type="ECO:0000256" key="6">
    <source>
        <dbReference type="ARBA" id="ARBA00023136"/>
    </source>
</evidence>
<name>A0ABU8ZKY4_9BIFI</name>
<sequence length="600" mass="66912">MTGEDQMAPRNTPVNVRLVSNSSSSIPIVRHREDAKRTKSEAPTHSIEQTPILSEEAPRVGRTNKPLTFTNSPFGDDIEPHPQLRQLNRTPTWRYVYIALLLIVDVAVMVCSLFICSVVKPSALRTLQTHVPVWQFTLMQCTIWVICLLICGSYHRHVMSEGYGLYTRVFNAALMTVIFTSCVVYMLDLQLPRTSVIAVPVLACILETIARWLMRRLLHALRMKNEWQYDTVIVGSPDGIDKMLKTLHTSEGNGYRPIAVCPIAMDPEADDGSVIATPYHGHPVPGLDSNGRPVTLKEPPNQAVRDDSAERELVQEPRIIAFNSHFPRTVERLGAQIVIVADVISRDNKLMHALPLAIESLGIEFALSIAVADIGSHRIDLDYSGVQPILVASLPQYSAVTRFVKRSMDIVGSLVALIISAPLIILPAAIAIKLEDHGPAFYKQKRIGQFGIPFDCYKLRSMRVDADKMDAALAQESGQDLGALFKVKDDPRITRVGHFIRKYSIDEFPQFFNVLKGDMSLVGPRPQREYEVATYGTLYSTRLLVRPGITGPWQISGRSDLSQEEAEQLDVSYIQRWSITGDLAILAKTVVAVLRHKGSY</sequence>
<feature type="region of interest" description="Disordered" evidence="7">
    <location>
        <begin position="286"/>
        <end position="309"/>
    </location>
</feature>
<evidence type="ECO:0000256" key="8">
    <source>
        <dbReference type="SAM" id="Phobius"/>
    </source>
</evidence>
<evidence type="ECO:0000256" key="1">
    <source>
        <dbReference type="ARBA" id="ARBA00004141"/>
    </source>
</evidence>
<feature type="transmembrane region" description="Helical" evidence="8">
    <location>
        <begin position="165"/>
        <end position="187"/>
    </location>
</feature>
<dbReference type="InterPro" id="IPR003362">
    <property type="entry name" value="Bact_transf"/>
</dbReference>
<comment type="caution">
    <text evidence="10">The sequence shown here is derived from an EMBL/GenBank/DDBJ whole genome shotgun (WGS) entry which is preliminary data.</text>
</comment>
<dbReference type="Pfam" id="PF13727">
    <property type="entry name" value="CoA_binding_3"/>
    <property type="match status" value="1"/>
</dbReference>
<dbReference type="PANTHER" id="PTHR30576:SF10">
    <property type="entry name" value="SLL5057 PROTEIN"/>
    <property type="match status" value="1"/>
</dbReference>
<evidence type="ECO:0000256" key="7">
    <source>
        <dbReference type="SAM" id="MobiDB-lite"/>
    </source>
</evidence>
<keyword evidence="4 8" id="KW-0812">Transmembrane</keyword>
<accession>A0ABU8ZKY4</accession>
<feature type="transmembrane region" description="Helical" evidence="8">
    <location>
        <begin position="132"/>
        <end position="153"/>
    </location>
</feature>
<evidence type="ECO:0000256" key="3">
    <source>
        <dbReference type="ARBA" id="ARBA00022679"/>
    </source>
</evidence>
<evidence type="ECO:0000259" key="9">
    <source>
        <dbReference type="Pfam" id="PF02397"/>
    </source>
</evidence>
<evidence type="ECO:0000313" key="11">
    <source>
        <dbReference type="Proteomes" id="UP001373159"/>
    </source>
</evidence>
<dbReference type="RefSeq" id="WP_340486072.1">
    <property type="nucleotide sequence ID" value="NZ_JBANDZ010000001.1"/>
</dbReference>
<dbReference type="EC" id="2.7.8.-" evidence="10"/>
<comment type="subcellular location">
    <subcellularLocation>
        <location evidence="1">Membrane</location>
        <topology evidence="1">Multi-pass membrane protein</topology>
    </subcellularLocation>
</comment>
<evidence type="ECO:0000256" key="4">
    <source>
        <dbReference type="ARBA" id="ARBA00022692"/>
    </source>
</evidence>
<dbReference type="GO" id="GO:0016740">
    <property type="term" value="F:transferase activity"/>
    <property type="evidence" value="ECO:0007669"/>
    <property type="project" value="UniProtKB-KW"/>
</dbReference>